<feature type="compositionally biased region" description="Polar residues" evidence="1">
    <location>
        <begin position="89"/>
        <end position="102"/>
    </location>
</feature>
<reference evidence="2 3" key="1">
    <citation type="submission" date="2021-06" db="EMBL/GenBank/DDBJ databases">
        <title>Caerostris extrusa draft genome.</title>
        <authorList>
            <person name="Kono N."/>
            <person name="Arakawa K."/>
        </authorList>
    </citation>
    <scope>NUCLEOTIDE SEQUENCE [LARGE SCALE GENOMIC DNA]</scope>
</reference>
<protein>
    <submittedName>
        <fullName evidence="2">Uncharacterized protein</fullName>
    </submittedName>
</protein>
<evidence type="ECO:0000313" key="2">
    <source>
        <dbReference type="EMBL" id="GIZ00819.1"/>
    </source>
</evidence>
<evidence type="ECO:0000256" key="1">
    <source>
        <dbReference type="SAM" id="MobiDB-lite"/>
    </source>
</evidence>
<proteinExistence type="predicted"/>
<gene>
    <name evidence="2" type="ORF">CEXT_804071</name>
</gene>
<accession>A0AAV4Y3T6</accession>
<dbReference type="EMBL" id="BPLR01018587">
    <property type="protein sequence ID" value="GIZ00819.1"/>
    <property type="molecule type" value="Genomic_DNA"/>
</dbReference>
<name>A0AAV4Y3T6_CAEEX</name>
<comment type="caution">
    <text evidence="2">The sequence shown here is derived from an EMBL/GenBank/DDBJ whole genome shotgun (WGS) entry which is preliminary data.</text>
</comment>
<feature type="region of interest" description="Disordered" evidence="1">
    <location>
        <begin position="89"/>
        <end position="108"/>
    </location>
</feature>
<sequence length="108" mass="12756">MIRFESLSLSGPDAFTFMRREASDAGRGWEGWNCRIMKQKCRLFSSEDRDSDHLKRKHRNTLQLTFCEIQFKNSFKVTDYFEPLRHTLPQSQNGLLPLSSWQGKKENL</sequence>
<organism evidence="2 3">
    <name type="scientific">Caerostris extrusa</name>
    <name type="common">Bark spider</name>
    <name type="synonym">Caerostris bankana</name>
    <dbReference type="NCBI Taxonomy" id="172846"/>
    <lineage>
        <taxon>Eukaryota</taxon>
        <taxon>Metazoa</taxon>
        <taxon>Ecdysozoa</taxon>
        <taxon>Arthropoda</taxon>
        <taxon>Chelicerata</taxon>
        <taxon>Arachnida</taxon>
        <taxon>Araneae</taxon>
        <taxon>Araneomorphae</taxon>
        <taxon>Entelegynae</taxon>
        <taxon>Araneoidea</taxon>
        <taxon>Araneidae</taxon>
        <taxon>Caerostris</taxon>
    </lineage>
</organism>
<dbReference type="AlphaFoldDB" id="A0AAV4Y3T6"/>
<dbReference type="Proteomes" id="UP001054945">
    <property type="component" value="Unassembled WGS sequence"/>
</dbReference>
<keyword evidence="3" id="KW-1185">Reference proteome</keyword>
<evidence type="ECO:0000313" key="3">
    <source>
        <dbReference type="Proteomes" id="UP001054945"/>
    </source>
</evidence>